<dbReference type="STRING" id="443152.MDG893_07235"/>
<dbReference type="EMBL" id="ABCP01000002">
    <property type="protein sequence ID" value="EDM49171.1"/>
    <property type="molecule type" value="Genomic_DNA"/>
</dbReference>
<dbReference type="Proteomes" id="UP000005856">
    <property type="component" value="Unassembled WGS sequence"/>
</dbReference>
<sequence>MLNNKNLDLSIILSLLFFLSATSHAQEKITFKGLKFGMNAEEITSVTGGPSRHGKKAQSMGLSLGCLAAISSDWTYGGIDGWTAHCTEQFKNQPPNFDGLFKLEASVIVKGSKLSKLLGETAHAYSIDDLISIYSNVYGQFQVTDNRAESGVPGKTATAAKGEATIMIHELKAGTEDHTIAIVIISDDYLARKENWDKKKLDETLTHDSQRMESARSDF</sequence>
<dbReference type="AlphaFoldDB" id="A6EVY4"/>
<name>A6EVY4_9GAMM</name>
<organism evidence="2 3">
    <name type="scientific">Marinobacter algicola DG893</name>
    <dbReference type="NCBI Taxonomy" id="443152"/>
    <lineage>
        <taxon>Bacteria</taxon>
        <taxon>Pseudomonadati</taxon>
        <taxon>Pseudomonadota</taxon>
        <taxon>Gammaproteobacteria</taxon>
        <taxon>Pseudomonadales</taxon>
        <taxon>Marinobacteraceae</taxon>
        <taxon>Marinobacter</taxon>
    </lineage>
</organism>
<feature type="chain" id="PRO_5002695774" evidence="1">
    <location>
        <begin position="26"/>
        <end position="219"/>
    </location>
</feature>
<keyword evidence="1" id="KW-0732">Signal</keyword>
<gene>
    <name evidence="2" type="ORF">MDG893_07235</name>
</gene>
<evidence type="ECO:0000313" key="3">
    <source>
        <dbReference type="Proteomes" id="UP000005856"/>
    </source>
</evidence>
<dbReference type="RefSeq" id="WP_007152185.1">
    <property type="nucleotide sequence ID" value="NZ_ABCP01000002.1"/>
</dbReference>
<keyword evidence="3" id="KW-1185">Reference proteome</keyword>
<feature type="signal peptide" evidence="1">
    <location>
        <begin position="1"/>
        <end position="25"/>
    </location>
</feature>
<comment type="caution">
    <text evidence="2">The sequence shown here is derived from an EMBL/GenBank/DDBJ whole genome shotgun (WGS) entry which is preliminary data.</text>
</comment>
<evidence type="ECO:0000313" key="2">
    <source>
        <dbReference type="EMBL" id="EDM49171.1"/>
    </source>
</evidence>
<reference evidence="2 3" key="1">
    <citation type="submission" date="2007-06" db="EMBL/GenBank/DDBJ databases">
        <authorList>
            <person name="Green D."/>
            <person name="Ferriera S."/>
            <person name="Johnson J."/>
            <person name="Kravitz S."/>
            <person name="Beeson K."/>
            <person name="Sutton G."/>
            <person name="Rogers Y.-H."/>
            <person name="Friedman R."/>
            <person name="Frazier M."/>
            <person name="Venter J.C."/>
        </authorList>
    </citation>
    <scope>NUCLEOTIDE SEQUENCE [LARGE SCALE GENOMIC DNA]</scope>
    <source>
        <strain evidence="2 3">DG893</strain>
    </source>
</reference>
<evidence type="ECO:0000256" key="1">
    <source>
        <dbReference type="SAM" id="SignalP"/>
    </source>
</evidence>
<proteinExistence type="predicted"/>
<dbReference type="OrthoDB" id="9941067at2"/>
<protein>
    <submittedName>
        <fullName evidence="2">Uncharacterized protein</fullName>
    </submittedName>
</protein>
<accession>A6EVY4</accession>